<accession>A0A744EN43</accession>
<dbReference type="Pfam" id="PF20335">
    <property type="entry name" value="DUF6630"/>
    <property type="match status" value="1"/>
</dbReference>
<gene>
    <name evidence="2" type="ORF">G9F00_004695</name>
</gene>
<dbReference type="EMBL" id="DAAUQT010000026">
    <property type="protein sequence ID" value="HAF2502801.1"/>
    <property type="molecule type" value="Genomic_DNA"/>
</dbReference>
<dbReference type="AlphaFoldDB" id="A0A744EN43"/>
<protein>
    <submittedName>
        <fullName evidence="2">Cytoplasmic protein</fullName>
    </submittedName>
</protein>
<feature type="domain" description="DUF6630" evidence="1">
    <location>
        <begin position="19"/>
        <end position="188"/>
    </location>
</feature>
<name>A0A744EN43_SALER</name>
<comment type="caution">
    <text evidence="2">The sequence shown here is derived from an EMBL/GenBank/DDBJ whole genome shotgun (WGS) entry which is preliminary data.</text>
</comment>
<reference evidence="2" key="2">
    <citation type="submission" date="2020-02" db="EMBL/GenBank/DDBJ databases">
        <authorList>
            <consortium name="NCBI Pathogen Detection Project"/>
        </authorList>
    </citation>
    <scope>NUCLEOTIDE SEQUENCE</scope>
    <source>
        <strain evidence="2">MA.CK_97/00002312</strain>
    </source>
</reference>
<evidence type="ECO:0000259" key="1">
    <source>
        <dbReference type="Pfam" id="PF20335"/>
    </source>
</evidence>
<organism evidence="2">
    <name type="scientific">Salmonella enterica</name>
    <name type="common">Salmonella choleraesuis</name>
    <dbReference type="NCBI Taxonomy" id="28901"/>
    <lineage>
        <taxon>Bacteria</taxon>
        <taxon>Pseudomonadati</taxon>
        <taxon>Pseudomonadota</taxon>
        <taxon>Gammaproteobacteria</taxon>
        <taxon>Enterobacterales</taxon>
        <taxon>Enterobacteriaceae</taxon>
        <taxon>Salmonella</taxon>
    </lineage>
</organism>
<proteinExistence type="predicted"/>
<evidence type="ECO:0000313" key="2">
    <source>
        <dbReference type="EMBL" id="HAF2502801.1"/>
    </source>
</evidence>
<sequence length="202" mass="23263">MYDDYVVEWDLAFAEYLKKLASIFLKETPDLWPNIVSRLASDPASFEDDEDDDYGMVEVLDCSGGDLDNRALLQAFMQVLRTEGVIEEIDYKGEGEEGLLATFAANRYYDLTKDFASTDELKTRLLALTRYDEIGKVCKKGDRYVDEIFERIQSQLNERGFQIASLNEGTDAYNIFVLPMDEYEQIADFNTPWLEVQDFLSD</sequence>
<reference evidence="2" key="1">
    <citation type="journal article" date="2018" name="Genome Biol.">
        <title>SKESA: strategic k-mer extension for scrupulous assemblies.</title>
        <authorList>
            <person name="Souvorov A."/>
            <person name="Agarwala R."/>
            <person name="Lipman D.J."/>
        </authorList>
    </citation>
    <scope>NUCLEOTIDE SEQUENCE</scope>
    <source>
        <strain evidence="2">MA.CK_97/00002312</strain>
    </source>
</reference>
<dbReference type="InterPro" id="IPR046582">
    <property type="entry name" value="DUF6630"/>
</dbReference>